<evidence type="ECO:0000313" key="7">
    <source>
        <dbReference type="EMBL" id="XCM39856.1"/>
    </source>
</evidence>
<organism evidence="7">
    <name type="scientific">Planktothricoides raciborskii GIHE-MW2</name>
    <dbReference type="NCBI Taxonomy" id="2792601"/>
    <lineage>
        <taxon>Bacteria</taxon>
        <taxon>Bacillati</taxon>
        <taxon>Cyanobacteriota</taxon>
        <taxon>Cyanophyceae</taxon>
        <taxon>Oscillatoriophycideae</taxon>
        <taxon>Oscillatoriales</taxon>
        <taxon>Oscillatoriaceae</taxon>
        <taxon>Planktothricoides</taxon>
    </lineage>
</organism>
<evidence type="ECO:0000256" key="3">
    <source>
        <dbReference type="ARBA" id="ARBA00022989"/>
    </source>
</evidence>
<evidence type="ECO:0000256" key="2">
    <source>
        <dbReference type="ARBA" id="ARBA00022692"/>
    </source>
</evidence>
<dbReference type="GO" id="GO:0009306">
    <property type="term" value="P:protein secretion"/>
    <property type="evidence" value="ECO:0007669"/>
    <property type="project" value="InterPro"/>
</dbReference>
<dbReference type="PANTHER" id="PTHR34457:SF3">
    <property type="entry name" value="PROTEIN TIC236, CHLOROPLASTIC"/>
    <property type="match status" value="1"/>
</dbReference>
<protein>
    <submittedName>
        <fullName evidence="7">Translocation/assembly module TamB domain-containing protein</fullName>
    </submittedName>
</protein>
<name>A0AAU8JM17_9CYAN</name>
<keyword evidence="4 5" id="KW-0472">Membrane</keyword>
<dbReference type="Pfam" id="PF04357">
    <property type="entry name" value="TamB"/>
    <property type="match status" value="1"/>
</dbReference>
<dbReference type="PANTHER" id="PTHR34457">
    <property type="entry name" value="EMBRYO DEFECTIVE 2410"/>
    <property type="match status" value="1"/>
</dbReference>
<sequence>MSDDPKPNLPPDPKAQKLSSFWFRFLFWVKRPSTIAIMFSLVALGTGATVWAYLFITQKLVPLVSEQMTKIVNRPVELGSVERFSLNSIRFGRSVMPPTDSDPDRLSIEGVKVGFNIVPLLLKRSLPVTITLEKVNAYIEQDESGAWLDLNITTEDKPLPIEIPTTIKIPDAQIVLLAKGKTTPLSVNIDLKTQLSEKFKQAKYDVNLGIKTGKVTVKGQTFLATGESKVNARIDNFALTDLNPIIPDLPINLTNGLVAANLDVNLPSFQDLPTVLGSLGFREIEVNGDILPEKLLANGLLRFQGQTVKLEDLQASLGAIAAEVSGQVDLNQGFNVAVDVNPFSLNSLLELAQVDSPIFLDGDMAVNLQVTGPLKNPQVVGKVEAIRNTRIDRVDFEEISLNFLADLQQFTLTELRILPLAGGQITGEGEVKFPSKSPQDIQLAFDFGADLPINAIASPYNLPPELAIGNMKTAAKIRGTADNPEASLNWRLPAAEISVPNPNNPLAIALSGFGEIIFRDKIVRLRNTFLTLGDGSITLAGNGNLETKKWQFSMAAASFTLDPFLPVPIKLAIANANTKASGSLDNPDPKAIAASGELGLNIEGGTIQGEGQLDRGNISASAAISQIELSRFTNQFNPPLPLTLLAGDIKLSGSLDNLGPGAIQASANLGLKVADGLVNIQGEINSGLVKAGVTTSAINLARIVPQLPIPITLLGSQVNLSASIASLTNAAISAKSTNEGLPTGLNLNGIDLNTDIRLKVAEALVNAQAQINSGAVKAALNTTEIDVLSLVVKKPGFLEKPSFLPELLADVKLLGIQANLSSSLAALINAANQFKEAITRQELPPADSLTGIDLDTDIRLKVAEGLVNAQAQINSGKVNAALNTTEIDVASLLVKLHKPGFLEKPGFFADVKLLGIQANLSSSLAALINAANQSKEAIARQELPPADSLNGININTDIRLAIADGLVNAQAQINSGKVNAALNTTEIDVLSLVVKKPGFLEKPGFLPELLADVKLLVLQANLSSSLAALINAANQSKEAIARQELPPADSLNGININTDIRLAVADSLINTKAQLNADGVKVRGNGEKINLAAFLPNLPLPVGVNSLQFNLATSLQSLLLLPQTQDFRGLDANVNMDLIVGDGRINVEGRLNAGSLLASAKSSDQIYLPKLSPQLPIPITIFASGFTLSAGVNPLISAAQKIAIAGIDALNHETLRDIQVNGNVDMAIAQGRVSAIATVRENQWQTAINTVNIQLLEFAAFLPPTVLENQFLELNPDKFQLNSQANLAGKIAPLFAFGAEPVAIELQNVSAQLGDQSLKAKGSIVLTDLITNPDVSQLQLELMVRSNLNTLPVNLPPQVVAQGQISFDGRLEGKNLISDPLSPGNLQFISDLRWENVAVNEFKLDPILAGKLNIQTGKEVAIALKGKRDILSAQLAACNQPECLLPYLPVALAVKLGLDAENTLIINGNREGDRFNLNLEEFSLGVLNIAPAIDYGITGTVGGNVSANLGINLFTLASSGNLRITKPSVGYIQAEEFATNFAYKDGIGQIPQGYLKLGQSQYEFEGGVNLNTRAINGKITTNVAQVEDILNTFSWYRFEDLIRNIQSPNTDSRNLQTASRGLPNESLINQLRRFAEINALLQRNAEDAKLASPPNLIDIRGGYQADILIAGTVENPQFDLKVAAQNLEWRTKPPVVEVGETGIKIQDYKIIPIDRVIVQANFKDGFFTVQPMRVEFGDTLISFVGKLGLESTTGKFQMEKLSLDTLRNFVEIPGVKIDGNINANAVLAGTINNPQIRGDISLTEGEINDQAVDRVFGTFSLSNQRLLFATTQPSSLQVFGSVPVPPVPGKNDMVSLNLNIGTEAIALLNLFTQRQLEWISGEGDIKLSAKGKLDLENRILKQLEATGAMTFQNAVLKTATLDEALTINGQIAFDQERIRIDQFAGTFANSILTAQGVLPILEPLSSDDPDLEYPMTISLNEGKINLENIYKGKVGGEVTIAGAIFRPIIGGEIRLYDGKASVPKRDETTSATFTLEEKEPPIVPILDNFRIILGNKFELENWPLFDFRITGDLTVNGSLYDLKPDGIIQLVRGQINLFSSQFFVTRNYEQIVEFSPDWGLDPNLNIQLGTVVLEKSSEQRLPDSESEIADPLVFSARPDQINVQLTIKGRSSELLAAMDSNSQLLDLVELTSIPSRNKSEIISLLGNKFLTTLEEIQRLPGDLSNRSSREWLELAINNFIVKPYVQELQFTLEDMVTKNGRKIGLEDLRVYPTIEGIYQINEQSFLGISYDYNYQQFEVEYKIRF</sequence>
<feature type="transmembrane region" description="Helical" evidence="5">
    <location>
        <begin position="34"/>
        <end position="56"/>
    </location>
</feature>
<evidence type="ECO:0000256" key="5">
    <source>
        <dbReference type="SAM" id="Phobius"/>
    </source>
</evidence>
<dbReference type="InterPro" id="IPR007452">
    <property type="entry name" value="TamB_C"/>
</dbReference>
<proteinExistence type="predicted"/>
<comment type="subcellular location">
    <subcellularLocation>
        <location evidence="1">Membrane</location>
        <topology evidence="1">Single-pass membrane protein</topology>
    </subcellularLocation>
</comment>
<keyword evidence="3 5" id="KW-1133">Transmembrane helix</keyword>
<dbReference type="RefSeq" id="WP_354636300.1">
    <property type="nucleotide sequence ID" value="NZ_CP159837.1"/>
</dbReference>
<evidence type="ECO:0000256" key="1">
    <source>
        <dbReference type="ARBA" id="ARBA00004167"/>
    </source>
</evidence>
<reference evidence="7" key="1">
    <citation type="submission" date="2024-07" db="EMBL/GenBank/DDBJ databases">
        <authorList>
            <person name="Kim Y.J."/>
            <person name="Jeong J.Y."/>
        </authorList>
    </citation>
    <scope>NUCLEOTIDE SEQUENCE</scope>
    <source>
        <strain evidence="7">GIHE-MW2</strain>
    </source>
</reference>
<dbReference type="GO" id="GO:0005886">
    <property type="term" value="C:plasma membrane"/>
    <property type="evidence" value="ECO:0007669"/>
    <property type="project" value="InterPro"/>
</dbReference>
<evidence type="ECO:0000259" key="6">
    <source>
        <dbReference type="Pfam" id="PF04357"/>
    </source>
</evidence>
<evidence type="ECO:0000256" key="4">
    <source>
        <dbReference type="ARBA" id="ARBA00023136"/>
    </source>
</evidence>
<dbReference type="EMBL" id="CP159837">
    <property type="protein sequence ID" value="XCM39856.1"/>
    <property type="molecule type" value="Genomic_DNA"/>
</dbReference>
<keyword evidence="2 5" id="KW-0812">Transmembrane</keyword>
<feature type="domain" description="Translocation and assembly module TamB C-terminal" evidence="6">
    <location>
        <begin position="1948"/>
        <end position="2224"/>
    </location>
</feature>
<accession>A0AAU8JM17</accession>
<gene>
    <name evidence="7" type="ORF">ABWT76_002817</name>
</gene>
<dbReference type="InterPro" id="IPR053022">
    <property type="entry name" value="Chloroplast_translocon_comp"/>
</dbReference>